<accession>A0A3L7E118</accession>
<name>A0A3L7E118_9GAMM</name>
<gene>
    <name evidence="3" type="ORF">DWB85_10155</name>
</gene>
<organism evidence="3 4">
    <name type="scientific">Seongchinamella sediminis</name>
    <dbReference type="NCBI Taxonomy" id="2283635"/>
    <lineage>
        <taxon>Bacteria</taxon>
        <taxon>Pseudomonadati</taxon>
        <taxon>Pseudomonadota</taxon>
        <taxon>Gammaproteobacteria</taxon>
        <taxon>Cellvibrionales</taxon>
        <taxon>Halieaceae</taxon>
        <taxon>Seongchinamella</taxon>
    </lineage>
</organism>
<dbReference type="InterPro" id="IPR036928">
    <property type="entry name" value="AS_sf"/>
</dbReference>
<dbReference type="RefSeq" id="WP_117954126.1">
    <property type="nucleotide sequence ID" value="NZ_QRAN01000009.1"/>
</dbReference>
<dbReference type="Proteomes" id="UP000265509">
    <property type="component" value="Unassembled WGS sequence"/>
</dbReference>
<dbReference type="Gene3D" id="3.90.1300.10">
    <property type="entry name" value="Amidase signature (AS) domain"/>
    <property type="match status" value="1"/>
</dbReference>
<dbReference type="EMBL" id="QRAN01000009">
    <property type="protein sequence ID" value="RLQ21941.1"/>
    <property type="molecule type" value="Genomic_DNA"/>
</dbReference>
<keyword evidence="3" id="KW-0378">Hydrolase</keyword>
<dbReference type="InterPro" id="IPR023631">
    <property type="entry name" value="Amidase_dom"/>
</dbReference>
<feature type="chain" id="PRO_5018102709" evidence="1">
    <location>
        <begin position="21"/>
        <end position="570"/>
    </location>
</feature>
<comment type="caution">
    <text evidence="3">The sequence shown here is derived from an EMBL/GenBank/DDBJ whole genome shotgun (WGS) entry which is preliminary data.</text>
</comment>
<dbReference type="Pfam" id="PF01425">
    <property type="entry name" value="Amidase"/>
    <property type="match status" value="1"/>
</dbReference>
<dbReference type="EC" id="3.5.1.4" evidence="3"/>
<evidence type="ECO:0000259" key="2">
    <source>
        <dbReference type="Pfam" id="PF01425"/>
    </source>
</evidence>
<feature type="signal peptide" evidence="1">
    <location>
        <begin position="1"/>
        <end position="20"/>
    </location>
</feature>
<dbReference type="PANTHER" id="PTHR42678:SF34">
    <property type="entry name" value="OS04G0183300 PROTEIN"/>
    <property type="match status" value="1"/>
</dbReference>
<evidence type="ECO:0000313" key="3">
    <source>
        <dbReference type="EMBL" id="RLQ21941.1"/>
    </source>
</evidence>
<evidence type="ECO:0000256" key="1">
    <source>
        <dbReference type="SAM" id="SignalP"/>
    </source>
</evidence>
<keyword evidence="1" id="KW-0732">Signal</keyword>
<dbReference type="OrthoDB" id="9811471at2"/>
<dbReference type="SUPFAM" id="SSF75304">
    <property type="entry name" value="Amidase signature (AS) enzymes"/>
    <property type="match status" value="1"/>
</dbReference>
<dbReference type="GO" id="GO:0004040">
    <property type="term" value="F:amidase activity"/>
    <property type="evidence" value="ECO:0007669"/>
    <property type="project" value="UniProtKB-EC"/>
</dbReference>
<dbReference type="AlphaFoldDB" id="A0A3L7E118"/>
<reference evidence="3 4" key="1">
    <citation type="submission" date="2018-07" db="EMBL/GenBank/DDBJ databases">
        <title>Halioglobus sp. genome submission.</title>
        <authorList>
            <person name="Ye M.-Q."/>
            <person name="Du Z.-J."/>
        </authorList>
    </citation>
    <scope>NUCLEOTIDE SEQUENCE [LARGE SCALE GENOMIC DNA]</scope>
    <source>
        <strain evidence="3 4">U0301</strain>
    </source>
</reference>
<keyword evidence="4" id="KW-1185">Reference proteome</keyword>
<dbReference type="PANTHER" id="PTHR42678">
    <property type="entry name" value="AMIDASE"/>
    <property type="match status" value="1"/>
</dbReference>
<proteinExistence type="predicted"/>
<sequence length="570" mass="60810">MNTSHRVIALLAALHLGACAASDAPETASQEVDTFTVVEASFADMQAAMAGGETTAKQIVAQYLERIDRYEPQLRATLAVNSKALAEAQQLDRERAAGKVRGPLHGIPIALKDNIHTTDMPTTGGALAFKDYTPPYEATLVQKLRDAGAIIIAKTTLTELANWVATGMPNSYNAVRGYGYNPYDPRPDPRDGFADGRAVMDTGGSSSGIGTAANLWAASVGTETSGSIEIPANNTMLAAIKPTVGRISRHGIIPITADQDTAGSMAKYVADAAALLAAMEGVDEQDPATGSCPPPADGSYAAHLRADALAGARIGIPRAYYYQPVVPPGKTEPVGGLSSGESAAMSRAIELLRAQGAVIVDPANIPSVVNPVAADNQLLFQNCYDVVNGKGRDENCSVILKYGMKRDFNRWLDSLGDSAPVASLTALREFNLAHRDKNAIRYDQAELDISDEMDVTADRARWRADRDKDIRLSRSEGIDAALRAHQLDALLMPSWKGENILNKAGYPAVVVPFTTVPNQLQPPLPDGFDPRPMPFGVSFIGTACSEPRLIELGYAFEQATRARRPPAQFP</sequence>
<protein>
    <submittedName>
        <fullName evidence="3">Amidase</fullName>
        <ecNumber evidence="3">3.5.1.4</ecNumber>
    </submittedName>
</protein>
<feature type="domain" description="Amidase" evidence="2">
    <location>
        <begin position="59"/>
        <end position="549"/>
    </location>
</feature>
<evidence type="ECO:0000313" key="4">
    <source>
        <dbReference type="Proteomes" id="UP000265509"/>
    </source>
</evidence>